<organism evidence="2 3">
    <name type="scientific">Yersinia aleksiciae</name>
    <dbReference type="NCBI Taxonomy" id="263819"/>
    <lineage>
        <taxon>Bacteria</taxon>
        <taxon>Pseudomonadati</taxon>
        <taxon>Pseudomonadota</taxon>
        <taxon>Gammaproteobacteria</taxon>
        <taxon>Enterobacterales</taxon>
        <taxon>Yersiniaceae</taxon>
        <taxon>Yersinia</taxon>
    </lineage>
</organism>
<evidence type="ECO:0000259" key="1">
    <source>
        <dbReference type="Pfam" id="PF09350"/>
    </source>
</evidence>
<gene>
    <name evidence="2" type="ORF">ERS008460_02289</name>
</gene>
<accession>A0A0T9U7J9</accession>
<evidence type="ECO:0000313" key="2">
    <source>
        <dbReference type="EMBL" id="CNL24228.1"/>
    </source>
</evidence>
<dbReference type="Proteomes" id="UP000040088">
    <property type="component" value="Unassembled WGS sequence"/>
</dbReference>
<dbReference type="EMBL" id="CQEM01000010">
    <property type="protein sequence ID" value="CNL24228.1"/>
    <property type="molecule type" value="Genomic_DNA"/>
</dbReference>
<dbReference type="RefSeq" id="WP_050126047.1">
    <property type="nucleotide sequence ID" value="NZ_CABHQD010000357.1"/>
</dbReference>
<dbReference type="STRING" id="28152.CH54_2226"/>
<dbReference type="NCBIfam" id="NF007572">
    <property type="entry name" value="PRK10203.1"/>
    <property type="match status" value="1"/>
</dbReference>
<sequence length="123" mass="14092">MALIDEWAERHIIQALANGELDNLPGNGKPLQLDDDALVPLDLRVGYRILKNAGYLPFELQDRQEALTIVDLLLQLDEQDDHHPKLHKRLALLEMRLRQAGLSTDFLHLEYQYKVADKLSNEG</sequence>
<reference evidence="3" key="1">
    <citation type="submission" date="2015-03" db="EMBL/GenBank/DDBJ databases">
        <authorList>
            <consortium name="Pathogen Informatics"/>
        </authorList>
    </citation>
    <scope>NUCLEOTIDE SEQUENCE [LARGE SCALE GENOMIC DNA]</scope>
    <source>
        <strain evidence="3">IP27925</strain>
    </source>
</reference>
<feature type="domain" description="DnaJ homologue subfamily C member 28 conserved" evidence="1">
    <location>
        <begin position="7"/>
        <end position="73"/>
    </location>
</feature>
<dbReference type="InterPro" id="IPR052573">
    <property type="entry name" value="DnaJ_C_subfamily_28"/>
</dbReference>
<name>A0A0T9U7J9_YERAE</name>
<dbReference type="AlphaFoldDB" id="A0A0T9U7J9"/>
<protein>
    <submittedName>
        <fullName evidence="2">Putative cytoplasmic protein</fullName>
    </submittedName>
</protein>
<dbReference type="InterPro" id="IPR018961">
    <property type="entry name" value="DnaJ_homolog_subfam-C_membr-28"/>
</dbReference>
<dbReference type="PANTHER" id="PTHR39158">
    <property type="entry name" value="OS08G0560600 PROTEIN"/>
    <property type="match status" value="1"/>
</dbReference>
<dbReference type="Pfam" id="PF09350">
    <property type="entry name" value="DJC28_CD"/>
    <property type="match status" value="1"/>
</dbReference>
<evidence type="ECO:0000313" key="3">
    <source>
        <dbReference type="Proteomes" id="UP000040088"/>
    </source>
</evidence>
<proteinExistence type="predicted"/>
<dbReference type="PANTHER" id="PTHR39158:SF1">
    <property type="entry name" value="DNAJ HOMOLOG SUBFAMILY C MEMBER 28"/>
    <property type="match status" value="1"/>
</dbReference>